<dbReference type="CDD" id="cd00586">
    <property type="entry name" value="4HBT"/>
    <property type="match status" value="1"/>
</dbReference>
<evidence type="ECO:0000256" key="1">
    <source>
        <dbReference type="ARBA" id="ARBA00005953"/>
    </source>
</evidence>
<dbReference type="EMBL" id="SHMR01000001">
    <property type="protein sequence ID" value="RZH68595.1"/>
    <property type="molecule type" value="Genomic_DNA"/>
</dbReference>
<dbReference type="STRING" id="222984.GCA_000731985_00962"/>
<dbReference type="OrthoDB" id="56956at2157"/>
<evidence type="ECO:0000313" key="4">
    <source>
        <dbReference type="Proteomes" id="UP000292704"/>
    </source>
</evidence>
<sequence>MSNEFTHEVPVRFRDLDPLDHVNHAVYASYLEAARTAYIEEVLGVPEEEIAFVVATLEIAYERPITYDDEPVVALAVAELGDSSCTMEYEIRVDGAVAATAETTIVHVDHETDQPTPIPPAIRRRLREYGDAEAPA</sequence>
<dbReference type="GO" id="GO:0047617">
    <property type="term" value="F:fatty acyl-CoA hydrolase activity"/>
    <property type="evidence" value="ECO:0007669"/>
    <property type="project" value="TreeGrafter"/>
</dbReference>
<dbReference type="Gene3D" id="3.10.129.10">
    <property type="entry name" value="Hotdog Thioesterase"/>
    <property type="match status" value="1"/>
</dbReference>
<gene>
    <name evidence="3" type="ORF">ELS17_03770</name>
</gene>
<dbReference type="InterPro" id="IPR029069">
    <property type="entry name" value="HotDog_dom_sf"/>
</dbReference>
<dbReference type="AlphaFoldDB" id="A0A482Y3C9"/>
<comment type="caution">
    <text evidence="3">The sequence shown here is derived from an EMBL/GenBank/DDBJ whole genome shotgun (WGS) entry which is preliminary data.</text>
</comment>
<name>A0A482Y3C9_9EURY</name>
<dbReference type="PIRSF" id="PIRSF003230">
    <property type="entry name" value="YbgC"/>
    <property type="match status" value="1"/>
</dbReference>
<accession>A0A482Y3C9</accession>
<comment type="similarity">
    <text evidence="1">Belongs to the 4-hydroxybenzoyl-CoA thioesterase family.</text>
</comment>
<dbReference type="InterPro" id="IPR050563">
    <property type="entry name" value="4-hydroxybenzoyl-CoA_TE"/>
</dbReference>
<keyword evidence="2" id="KW-0378">Hydrolase</keyword>
<proteinExistence type="inferred from homology"/>
<dbReference type="Pfam" id="PF13279">
    <property type="entry name" value="4HBT_2"/>
    <property type="match status" value="1"/>
</dbReference>
<protein>
    <submittedName>
        <fullName evidence="3">Acyl-CoA thioesterase</fullName>
    </submittedName>
</protein>
<dbReference type="RefSeq" id="WP_050031430.1">
    <property type="nucleotide sequence ID" value="NZ_JNCS01000002.1"/>
</dbReference>
<dbReference type="PANTHER" id="PTHR31793">
    <property type="entry name" value="4-HYDROXYBENZOYL-COA THIOESTERASE FAMILY MEMBER"/>
    <property type="match status" value="1"/>
</dbReference>
<reference evidence="3 4" key="1">
    <citation type="submission" date="2019-02" db="EMBL/GenBank/DDBJ databases">
        <title>Genome analysis provides insights into bioremediation potentialities and Haloocin production by Natrinema altunense strain 4.1R isolated from Chott Douz in Tunisian desert.</title>
        <authorList>
            <person name="Najjari A."/>
            <person name="Youssef N."/>
            <person name="Ben Dhia O."/>
            <person name="Ferjani R."/>
            <person name="El Hidri D."/>
            <person name="Ouzari H.I."/>
            <person name="Cherif A."/>
        </authorList>
    </citation>
    <scope>NUCLEOTIDE SEQUENCE [LARGE SCALE GENOMIC DNA]</scope>
    <source>
        <strain evidence="3 4">4.1R</strain>
    </source>
</reference>
<dbReference type="PANTHER" id="PTHR31793:SF27">
    <property type="entry name" value="NOVEL THIOESTERASE SUPERFAMILY DOMAIN AND SAPOSIN A-TYPE DOMAIN CONTAINING PROTEIN (0610012H03RIK)"/>
    <property type="match status" value="1"/>
</dbReference>
<dbReference type="SUPFAM" id="SSF54637">
    <property type="entry name" value="Thioesterase/thiol ester dehydrase-isomerase"/>
    <property type="match status" value="1"/>
</dbReference>
<dbReference type="InterPro" id="IPR006684">
    <property type="entry name" value="YbgC/YbaW"/>
</dbReference>
<evidence type="ECO:0000313" key="3">
    <source>
        <dbReference type="EMBL" id="RZH68595.1"/>
    </source>
</evidence>
<organism evidence="3 4">
    <name type="scientific">Natrinema altunense</name>
    <dbReference type="NCBI Taxonomy" id="222984"/>
    <lineage>
        <taxon>Archaea</taxon>
        <taxon>Methanobacteriati</taxon>
        <taxon>Methanobacteriota</taxon>
        <taxon>Stenosarchaea group</taxon>
        <taxon>Halobacteria</taxon>
        <taxon>Halobacteriales</taxon>
        <taxon>Natrialbaceae</taxon>
        <taxon>Natrinema</taxon>
    </lineage>
</organism>
<evidence type="ECO:0000256" key="2">
    <source>
        <dbReference type="ARBA" id="ARBA00022801"/>
    </source>
</evidence>
<dbReference type="Proteomes" id="UP000292704">
    <property type="component" value="Unassembled WGS sequence"/>
</dbReference>